<dbReference type="SUPFAM" id="SSF54631">
    <property type="entry name" value="CBS-domain pair"/>
    <property type="match status" value="1"/>
</dbReference>
<keyword evidence="2" id="KW-0129">CBS domain</keyword>
<evidence type="ECO:0000313" key="5">
    <source>
        <dbReference type="Proteomes" id="UP001180487"/>
    </source>
</evidence>
<dbReference type="InterPro" id="IPR000644">
    <property type="entry name" value="CBS_dom"/>
</dbReference>
<keyword evidence="1" id="KW-0677">Repeat</keyword>
<evidence type="ECO:0000313" key="4">
    <source>
        <dbReference type="EMBL" id="MDR7375696.1"/>
    </source>
</evidence>
<feature type="domain" description="CBS" evidence="3">
    <location>
        <begin position="89"/>
        <end position="150"/>
    </location>
</feature>
<dbReference type="SMART" id="SM00116">
    <property type="entry name" value="CBS"/>
    <property type="match status" value="2"/>
</dbReference>
<evidence type="ECO:0000259" key="3">
    <source>
        <dbReference type="PROSITE" id="PS51371"/>
    </source>
</evidence>
<dbReference type="Proteomes" id="UP001180487">
    <property type="component" value="Unassembled WGS sequence"/>
</dbReference>
<protein>
    <submittedName>
        <fullName evidence="4">CBS domain-containing protein</fullName>
    </submittedName>
</protein>
<evidence type="ECO:0000256" key="1">
    <source>
        <dbReference type="ARBA" id="ARBA00022737"/>
    </source>
</evidence>
<evidence type="ECO:0000256" key="2">
    <source>
        <dbReference type="PROSITE-ProRule" id="PRU00703"/>
    </source>
</evidence>
<name>A0ABU2C2Y6_9BURK</name>
<dbReference type="PROSITE" id="PS51371">
    <property type="entry name" value="CBS"/>
    <property type="match status" value="2"/>
</dbReference>
<dbReference type="InterPro" id="IPR051462">
    <property type="entry name" value="CBS_domain-containing"/>
</dbReference>
<dbReference type="InterPro" id="IPR046342">
    <property type="entry name" value="CBS_dom_sf"/>
</dbReference>
<dbReference type="EMBL" id="JAVDXT010000001">
    <property type="protein sequence ID" value="MDR7375696.1"/>
    <property type="molecule type" value="Genomic_DNA"/>
</dbReference>
<dbReference type="RefSeq" id="WP_310370081.1">
    <property type="nucleotide sequence ID" value="NZ_JAVDXT010000001.1"/>
</dbReference>
<keyword evidence="5" id="KW-1185">Reference proteome</keyword>
<dbReference type="PANTHER" id="PTHR48108:SF26">
    <property type="entry name" value="CBS DOMAIN-CONTAINING PROTEIN DDB_G0289609"/>
    <property type="match status" value="1"/>
</dbReference>
<organism evidence="4 5">
    <name type="scientific">Rhodoferax ferrireducens</name>
    <dbReference type="NCBI Taxonomy" id="192843"/>
    <lineage>
        <taxon>Bacteria</taxon>
        <taxon>Pseudomonadati</taxon>
        <taxon>Pseudomonadota</taxon>
        <taxon>Betaproteobacteria</taxon>
        <taxon>Burkholderiales</taxon>
        <taxon>Comamonadaceae</taxon>
        <taxon>Rhodoferax</taxon>
    </lineage>
</organism>
<feature type="domain" description="CBS" evidence="3">
    <location>
        <begin position="169"/>
        <end position="227"/>
    </location>
</feature>
<accession>A0ABU2C2Y6</accession>
<dbReference type="Gene3D" id="3.10.580.10">
    <property type="entry name" value="CBS-domain"/>
    <property type="match status" value="1"/>
</dbReference>
<sequence length="229" mass="24583">MFSVYGVTGRVFTGTMEQLRHIDKVHAIARMRRIEPNDMELLPELQNPPVEPATSAPMPLLPSTAVAAYAQTSQPDTPRQPLDRVGLLMTQPAVTTRADTSLAEAADLMAQHRIAQVPVLDANARLVGILLRADLFRPGRVVASTPDAAVPLDANDWAVRMAQPVSGTMWTPVASVSSDTDIRRVAQVLLDTGLPGLPVVDEGGTVIGFVSRTDILRAVATEPPLDVWG</sequence>
<dbReference type="Pfam" id="PF00571">
    <property type="entry name" value="CBS"/>
    <property type="match status" value="2"/>
</dbReference>
<reference evidence="4 5" key="1">
    <citation type="submission" date="2023-07" db="EMBL/GenBank/DDBJ databases">
        <title>Sorghum-associated microbial communities from plants grown in Nebraska, USA.</title>
        <authorList>
            <person name="Schachtman D."/>
        </authorList>
    </citation>
    <scope>NUCLEOTIDE SEQUENCE [LARGE SCALE GENOMIC DNA]</scope>
    <source>
        <strain evidence="4 5">BE313</strain>
    </source>
</reference>
<proteinExistence type="predicted"/>
<gene>
    <name evidence="4" type="ORF">J2X19_000354</name>
</gene>
<comment type="caution">
    <text evidence="4">The sequence shown here is derived from an EMBL/GenBank/DDBJ whole genome shotgun (WGS) entry which is preliminary data.</text>
</comment>
<dbReference type="PANTHER" id="PTHR48108">
    <property type="entry name" value="CBS DOMAIN-CONTAINING PROTEIN CBSX2, CHLOROPLASTIC"/>
    <property type="match status" value="1"/>
</dbReference>